<dbReference type="PRINTS" id="PR00455">
    <property type="entry name" value="HTHTETR"/>
</dbReference>
<dbReference type="SUPFAM" id="SSF46689">
    <property type="entry name" value="Homeodomain-like"/>
    <property type="match status" value="1"/>
</dbReference>
<dbReference type="EMBL" id="FOWE01000005">
    <property type="protein sequence ID" value="SFO25095.1"/>
    <property type="molecule type" value="Genomic_DNA"/>
</dbReference>
<dbReference type="InterPro" id="IPR050109">
    <property type="entry name" value="HTH-type_TetR-like_transc_reg"/>
</dbReference>
<organism evidence="6 7">
    <name type="scientific">Geodermatophilus obscurus</name>
    <dbReference type="NCBI Taxonomy" id="1861"/>
    <lineage>
        <taxon>Bacteria</taxon>
        <taxon>Bacillati</taxon>
        <taxon>Actinomycetota</taxon>
        <taxon>Actinomycetes</taxon>
        <taxon>Geodermatophilales</taxon>
        <taxon>Geodermatophilaceae</taxon>
        <taxon>Geodermatophilus</taxon>
    </lineage>
</organism>
<feature type="DNA-binding region" description="H-T-H motif" evidence="4">
    <location>
        <begin position="34"/>
        <end position="53"/>
    </location>
</feature>
<evidence type="ECO:0000256" key="2">
    <source>
        <dbReference type="ARBA" id="ARBA00023125"/>
    </source>
</evidence>
<sequence>MTSGLRERKKLATRLALHQAALQLVAERGLDGVSVDDIAARADVSPRTFFNYFPTKDDAVVGIDASAVGQAAERFTARPAQESPVEALRAVHAQQATEMAGEPETLWPLRLRVIDEHPVLVARLHAVFGSAERALADAIAARTGTTVGADVYPTLLAAVSGTAMRTALHAWLASDFSASLPALVDEAWDALAAGLPAPRR</sequence>
<evidence type="ECO:0000313" key="6">
    <source>
        <dbReference type="EMBL" id="SFO25095.1"/>
    </source>
</evidence>
<feature type="domain" description="HTH tetR-type" evidence="5">
    <location>
        <begin position="11"/>
        <end position="71"/>
    </location>
</feature>
<gene>
    <name evidence="6" type="ORF">SAMN05660359_02248</name>
</gene>
<dbReference type="RefSeq" id="WP_143108129.1">
    <property type="nucleotide sequence ID" value="NZ_FOWE01000005.1"/>
</dbReference>
<dbReference type="InterPro" id="IPR009057">
    <property type="entry name" value="Homeodomain-like_sf"/>
</dbReference>
<dbReference type="AlphaFoldDB" id="A0A1I5FMY1"/>
<dbReference type="OrthoDB" id="8688418at2"/>
<evidence type="ECO:0000313" key="7">
    <source>
        <dbReference type="Proteomes" id="UP000183642"/>
    </source>
</evidence>
<keyword evidence="3" id="KW-0804">Transcription</keyword>
<dbReference type="GO" id="GO:0003700">
    <property type="term" value="F:DNA-binding transcription factor activity"/>
    <property type="evidence" value="ECO:0007669"/>
    <property type="project" value="TreeGrafter"/>
</dbReference>
<dbReference type="InterPro" id="IPR023772">
    <property type="entry name" value="DNA-bd_HTH_TetR-type_CS"/>
</dbReference>
<dbReference type="Proteomes" id="UP000183642">
    <property type="component" value="Unassembled WGS sequence"/>
</dbReference>
<accession>A0A1I5FMY1</accession>
<dbReference type="Pfam" id="PF00440">
    <property type="entry name" value="TetR_N"/>
    <property type="match status" value="1"/>
</dbReference>
<reference evidence="7" key="1">
    <citation type="submission" date="2016-10" db="EMBL/GenBank/DDBJ databases">
        <authorList>
            <person name="Varghese N."/>
            <person name="Submissions S."/>
        </authorList>
    </citation>
    <scope>NUCLEOTIDE SEQUENCE [LARGE SCALE GENOMIC DNA]</scope>
    <source>
        <strain evidence="7">DSM 43161</strain>
    </source>
</reference>
<dbReference type="PANTHER" id="PTHR30055">
    <property type="entry name" value="HTH-TYPE TRANSCRIPTIONAL REGULATOR RUTR"/>
    <property type="match status" value="1"/>
</dbReference>
<keyword evidence="1" id="KW-0805">Transcription regulation</keyword>
<dbReference type="PANTHER" id="PTHR30055:SF238">
    <property type="entry name" value="MYCOFACTOCIN BIOSYNTHESIS TRANSCRIPTIONAL REGULATOR MFTR-RELATED"/>
    <property type="match status" value="1"/>
</dbReference>
<evidence type="ECO:0000256" key="1">
    <source>
        <dbReference type="ARBA" id="ARBA00023015"/>
    </source>
</evidence>
<dbReference type="InterPro" id="IPR041347">
    <property type="entry name" value="MftR_C"/>
</dbReference>
<dbReference type="GO" id="GO:0000976">
    <property type="term" value="F:transcription cis-regulatory region binding"/>
    <property type="evidence" value="ECO:0007669"/>
    <property type="project" value="TreeGrafter"/>
</dbReference>
<keyword evidence="2 4" id="KW-0238">DNA-binding</keyword>
<name>A0A1I5FMY1_9ACTN</name>
<dbReference type="PROSITE" id="PS01081">
    <property type="entry name" value="HTH_TETR_1"/>
    <property type="match status" value="1"/>
</dbReference>
<dbReference type="InterPro" id="IPR001647">
    <property type="entry name" value="HTH_TetR"/>
</dbReference>
<dbReference type="PROSITE" id="PS50977">
    <property type="entry name" value="HTH_TETR_2"/>
    <property type="match status" value="1"/>
</dbReference>
<dbReference type="Gene3D" id="1.10.357.10">
    <property type="entry name" value="Tetracycline Repressor, domain 2"/>
    <property type="match status" value="1"/>
</dbReference>
<proteinExistence type="predicted"/>
<protein>
    <submittedName>
        <fullName evidence="6">Transcriptional regulator, TetR family</fullName>
    </submittedName>
</protein>
<evidence type="ECO:0000256" key="3">
    <source>
        <dbReference type="ARBA" id="ARBA00023163"/>
    </source>
</evidence>
<keyword evidence="7" id="KW-1185">Reference proteome</keyword>
<dbReference type="Gene3D" id="1.10.10.60">
    <property type="entry name" value="Homeodomain-like"/>
    <property type="match status" value="1"/>
</dbReference>
<dbReference type="Pfam" id="PF17754">
    <property type="entry name" value="TetR_C_14"/>
    <property type="match status" value="1"/>
</dbReference>
<evidence type="ECO:0000256" key="4">
    <source>
        <dbReference type="PROSITE-ProRule" id="PRU00335"/>
    </source>
</evidence>
<evidence type="ECO:0000259" key="5">
    <source>
        <dbReference type="PROSITE" id="PS50977"/>
    </source>
</evidence>